<feature type="region of interest" description="Disordered" evidence="11">
    <location>
        <begin position="1896"/>
        <end position="1915"/>
    </location>
</feature>
<dbReference type="GO" id="GO:0005509">
    <property type="term" value="F:calcium ion binding"/>
    <property type="evidence" value="ECO:0007669"/>
    <property type="project" value="InterPro"/>
</dbReference>
<keyword evidence="10" id="KW-0472">Membrane</keyword>
<keyword evidence="6" id="KW-0800">Toxin</keyword>
<proteinExistence type="predicted"/>
<evidence type="ECO:0000256" key="4">
    <source>
        <dbReference type="ARBA" id="ARBA00022529"/>
    </source>
</evidence>
<comment type="caution">
    <text evidence="13">The sequence shown here is derived from an EMBL/GenBank/DDBJ whole genome shotgun (WGS) entry which is preliminary data.</text>
</comment>
<evidence type="ECO:0000256" key="9">
    <source>
        <dbReference type="ARBA" id="ARBA00023026"/>
    </source>
</evidence>
<evidence type="ECO:0000256" key="10">
    <source>
        <dbReference type="ARBA" id="ARBA00023136"/>
    </source>
</evidence>
<dbReference type="InterPro" id="IPR023347">
    <property type="entry name" value="Lysozyme_dom_sf"/>
</dbReference>
<keyword evidence="5" id="KW-0081">Bacteriolytic enzyme</keyword>
<evidence type="ECO:0000313" key="14">
    <source>
        <dbReference type="Proteomes" id="UP000245754"/>
    </source>
</evidence>
<dbReference type="GO" id="GO:0042742">
    <property type="term" value="P:defense response to bacterium"/>
    <property type="evidence" value="ECO:0007669"/>
    <property type="project" value="UniProtKB-KW"/>
</dbReference>
<dbReference type="GO" id="GO:0005576">
    <property type="term" value="C:extracellular region"/>
    <property type="evidence" value="ECO:0007669"/>
    <property type="project" value="UniProtKB-SubCell"/>
</dbReference>
<dbReference type="GO" id="GO:0003796">
    <property type="term" value="F:lysozyme activity"/>
    <property type="evidence" value="ECO:0007669"/>
    <property type="project" value="InterPro"/>
</dbReference>
<dbReference type="PRINTS" id="PR00313">
    <property type="entry name" value="CABNDNGRPT"/>
</dbReference>
<dbReference type="SUPFAM" id="SSF51120">
    <property type="entry name" value="beta-Roll"/>
    <property type="match status" value="21"/>
</dbReference>
<reference evidence="13 14" key="1">
    <citation type="submission" date="2018-05" db="EMBL/GenBank/DDBJ databases">
        <title>Genomic Encyclopedia of Type Strains, Phase IV (KMG-V): Genome sequencing to study the core and pangenomes of soil and plant-associated prokaryotes.</title>
        <authorList>
            <person name="Whitman W."/>
        </authorList>
    </citation>
    <scope>NUCLEOTIDE SEQUENCE [LARGE SCALE GENOMIC DNA]</scope>
    <source>
        <strain evidence="13 14">SLV-132</strain>
    </source>
</reference>
<dbReference type="InterPro" id="IPR018511">
    <property type="entry name" value="Hemolysin-typ_Ca-bd_CS"/>
</dbReference>
<dbReference type="Gene3D" id="2.150.10.10">
    <property type="entry name" value="Serralysin-like metalloprotease, C-terminal"/>
    <property type="match status" value="21"/>
</dbReference>
<dbReference type="InterPro" id="IPR011049">
    <property type="entry name" value="Serralysin-like_metalloprot_C"/>
</dbReference>
<dbReference type="InterPro" id="IPR050557">
    <property type="entry name" value="RTX_toxin/Mannuronan_C5-epim"/>
</dbReference>
<dbReference type="Pfam" id="PF00353">
    <property type="entry name" value="HemolysinCabind"/>
    <property type="match status" value="34"/>
</dbReference>
<keyword evidence="14" id="KW-1185">Reference proteome</keyword>
<feature type="domain" description="Haemolysin-type calcium binding-related" evidence="12">
    <location>
        <begin position="2384"/>
        <end position="2424"/>
    </location>
</feature>
<keyword evidence="4" id="KW-0929">Antimicrobial</keyword>
<evidence type="ECO:0000313" key="13">
    <source>
        <dbReference type="EMBL" id="PWK30688.1"/>
    </source>
</evidence>
<dbReference type="Proteomes" id="UP000245754">
    <property type="component" value="Unassembled WGS sequence"/>
</dbReference>
<organism evidence="13 14">
    <name type="scientific">Cupriavidus plantarum</name>
    <dbReference type="NCBI Taxonomy" id="942865"/>
    <lineage>
        <taxon>Bacteria</taxon>
        <taxon>Pseudomonadati</taxon>
        <taxon>Pseudomonadota</taxon>
        <taxon>Betaproteobacteria</taxon>
        <taxon>Burkholderiales</taxon>
        <taxon>Burkholderiaceae</taxon>
        <taxon>Cupriavidus</taxon>
    </lineage>
</organism>
<dbReference type="SUPFAM" id="SSF53955">
    <property type="entry name" value="Lysozyme-like"/>
    <property type="match status" value="1"/>
</dbReference>
<feature type="domain" description="Haemolysin-type calcium binding-related" evidence="12">
    <location>
        <begin position="1825"/>
        <end position="1867"/>
    </location>
</feature>
<feature type="domain" description="Haemolysin-type calcium binding-related" evidence="12">
    <location>
        <begin position="3558"/>
        <end position="3596"/>
    </location>
</feature>
<evidence type="ECO:0000256" key="3">
    <source>
        <dbReference type="ARBA" id="ARBA00022525"/>
    </source>
</evidence>
<evidence type="ECO:0000256" key="7">
    <source>
        <dbReference type="ARBA" id="ARBA00022737"/>
    </source>
</evidence>
<keyword evidence="9" id="KW-0843">Virulence</keyword>
<dbReference type="PRINTS" id="PR01488">
    <property type="entry name" value="RTXTOXINA"/>
</dbReference>
<feature type="region of interest" description="Disordered" evidence="11">
    <location>
        <begin position="1718"/>
        <end position="1741"/>
    </location>
</feature>
<keyword evidence="8" id="KW-0106">Calcium</keyword>
<dbReference type="RefSeq" id="WP_181366249.1">
    <property type="nucleotide sequence ID" value="NZ_QGGT01000013.1"/>
</dbReference>
<dbReference type="InterPro" id="IPR003995">
    <property type="entry name" value="RTX_toxin_determinant-A"/>
</dbReference>
<feature type="domain" description="Haemolysin-type calcium binding-related" evidence="12">
    <location>
        <begin position="2172"/>
        <end position="2215"/>
    </location>
</feature>
<dbReference type="InterPro" id="IPR001343">
    <property type="entry name" value="Hemolysn_Ca-bd"/>
</dbReference>
<name>A0A316F344_9BURK</name>
<evidence type="ECO:0000256" key="8">
    <source>
        <dbReference type="ARBA" id="ARBA00022837"/>
    </source>
</evidence>
<dbReference type="EMBL" id="QGGT01000013">
    <property type="protein sequence ID" value="PWK30688.1"/>
    <property type="molecule type" value="Genomic_DNA"/>
</dbReference>
<evidence type="ECO:0000256" key="1">
    <source>
        <dbReference type="ARBA" id="ARBA00004370"/>
    </source>
</evidence>
<evidence type="ECO:0000256" key="11">
    <source>
        <dbReference type="SAM" id="MobiDB-lite"/>
    </source>
</evidence>
<keyword evidence="7" id="KW-0677">Repeat</keyword>
<feature type="region of interest" description="Disordered" evidence="11">
    <location>
        <begin position="904"/>
        <end position="936"/>
    </location>
</feature>
<dbReference type="GO" id="GO:0016020">
    <property type="term" value="C:membrane"/>
    <property type="evidence" value="ECO:0007669"/>
    <property type="project" value="UniProtKB-SubCell"/>
</dbReference>
<comment type="subcellular location">
    <subcellularLocation>
        <location evidence="1">Membrane</location>
    </subcellularLocation>
    <subcellularLocation>
        <location evidence="2">Secreted</location>
    </subcellularLocation>
</comment>
<sequence length="3635" mass="375177">MALNWRSTTGSYNDVVYDTLLRLEAADPIERLRGKLVNGNFTTGIGFDLVAGGIPVQTAVLKSMGLDSSFLSGRPPAAGTPERKEFDYVRELAAAFGAHKDATVLNEIMGRRAAAYQSDPAFASYLGAPPRSTFSFANDGEVRRTFDALWEPVYRKTVLDTWSELKADPGFATSKELLVLASMTWNGGPGLLIKSPSLRTAIQKGNRAEAWFQIRYETNGGNSRGPGIAKRRYVEAQLFGLYDDSGNVSVGEAKQVYAMLTTHRAAILKYESEYGIPPDGTSALRNTIALANNDANLVALGTVQSLTEALTAARNALINWANTLIPAERKIDVNSFNAAAIYTLGDGLPGAVNRIDASDSNGKGAGIEKNLLVGAIGADILLAGKGNDVLIGREGSDVLEGDEGDDQLYGGDDNDVLKGGTGADILYGGQGDDLYIWNAGDGNDTIIDEDGGRLLINGEFYTFAGGYMSKEGSSNVWRDATGNVVLTHNSPWRLELPDGSVIQLGEDFDPSEWGITLGESAQSGRVYLGDQRAKIRGVEVDLDILPGDSRFNTYKWTSTSWNADGSLSNGVAEANFNDVIRGSAGNDKISGLGGNDALDGGEGDDEIDGGVGDDLISGGKGRDTIRGGDGNDYIEGSGILSVPQRFSPDDNWQAPPGRQVYTASSTWGIYQSQDPNVITWEGAGNPAIDESGQGDVIDGGAGNDHIVGSWASDSIEGGTGDDWIDGIAGDDVISGGEGNDFLRGDGLQKSGLLDTVPGMYHGTDILDGGADNDRIEGGGNNDQLFGGSGDDALWGDEGLGADVPLGMEYHGDDYLSGGSGNDYLEGGGGSDVLDGGEGDDNMWGDADASMVPAGDGDLKWGDDVLNGGDGDDTLVGGGKNDLLMGGDGDDVLFGDQPTEALSASNQGRDVLDGGEGNDYLEGGGDDDVLNGGAGRDTLVGDARTGLDTEAHGNDLLDGGDDDDVLIGNGGDDTLLGGSGRDFIYGDNASEALDGEFHGDDYIDGGDGFDQLVGGGGNDTIFGGNDGDYIVGDSQETSLEAAYHGDDYLDGGDGNDTIEGGGGNDTLIGGDGDDFLTGDDAQSLVDPGTLFGNDIIYAGAGNDIAIGGMGKDIIDGGDGDDYIYAGEGDDVINGGGGSDVMYGGAGDDIFELSSAADGDLASLDFVIDEEGVNVVRFGTGIRPESLTVTRVNQFDLLISGGGIQEVVIRNAYLGSISVFEFDDGTTLDFATLIGQYALAPLQDVHINSSNRLVTGSAAADSIIIDAGGVTVSGGRGDDILEGRAESGAGTVYRYASGDGADVVRQVVHDSDPGRNQIVFGEGITLDDLQLSIEEGSLLIRIGSDGDRILLENSLAQDLAGTPSIGLFKFSDGTQIIYADLLARGIHMTDGGGPLTGTAFADLIQGTAAGTRIESRGGNDIIHAGGGDDVIIAGEGNDWLDGGSGNDVLDGGAGADVFVFDRGYGTDRIVSAEASDAFADCIRLGPSILRSDLRFYRDDGDLIVAIRDTGDRLTIEDYFGQNAIGSMVLADGTVLSRAEVLALAVPEPFTEGNDTRNLSNLDDIVNALGGDDIVFGRGGNDTLAGGGGADMLYGEAGDDTLIADGGDDHLSGGVGSDTYVVQANSGVITIDNDDSSADRLDTIRFAGGMTEDSLVIRRVGDDLVIVAGSSRVTVTNHFSNDGINATHIDRITFEANSTVLSVTDILARASLLTNGDDDFQGGNGDEVIQGRGGDDTLRGGGGNDVILGGDGNDKLYGQDGDDLLDAGAGTSGTFLSGGAGNDIYRLAVGFGGVSIENDDSSLSKTDAIEFGDGIAASDILMSRSGDNLILSRSGTADVVSVKGFFAQDGGTGQRVEQVRFADGTVWTYQALLARSLIGGAGMDYITGFGGADQISGGDGDDWLSGGGGDDRIDGGDGNDDLLGGEGNDTLIGGAGTDILRGDAGDDTLFADVGDDYLIGGAGSDTYVIGPGSGNTRISNDDTDIGRLDTVRFAHGITEADLVLRRAGDDLVIAAGGSRVTVTNHFANEGDNTTHIDRITFEDNATVLSIADILAYTNRLTDDDDDFQAGDGDDVVDGRAGNDTLRGGGGNDLLLGGEGYDRLYGQAGDDILDPGTGTWGSLLSGGAGNDTYRLAAGFGPVAIANDDASLTKLDVVEFGVGIGVDDILISRFDDDLKLSRRGTQDVVTVQGFFAQDGGTGQRVEQVRFADGTVWTYQDLLARSLLGGAGRDTIIGFSGVDVIAGQSGDDALYGRAGNDRIEGGDGDDHLYGEIGSDVLVGGAGDDTLEGDADGATAGDDELYGGDGQDTLWGRNGNDILVGGKGRDVIRGGKGVDIVRVGLGDGVDRIEATDVLSSADADVLAFDATIAPAMATMYRVTSQGGSRADLIILIDGGATQVVVTDYFSPGMIPAISRIEFADGTIWDNAYIAGHLSANYDNGHSVQTGTAGDDAFVVDDMSDVVQESANGGYDIVQSRSLSYYLSANVEEGVIVGPYGAMLGGSTTSKVLRGGVGNDELRGVERGFNTYYGGKGDDSYFVIGSGAESQAQESVVEYAGEGVDTVITDRLYHYQLGAEIENLIDVGFSTNYFTFGGQIIARNFVGNALDNVIEANLSSAAGYFIDGGAGADTMFGSYASDTFVVDNVGDVVVDFFESDSGSIDTVRSSITYALPQFIENLALIGSAAIDGYGSAADNVLSGDENSAVNHLYGGKGDDTYRIGVGDIAVELDGEGNDTVAIAYWVPGATFYLSEFDPDIENIKLDATAGAVNASGDDRDNVVTGNTASNVLYGGAGNDTISDGGGSSSVSDTLDGGAGDDLLIGGFGKTTYVFSRGTGHDIVDERGAGIFDSILVDASIDKGDLLLSRQDDNLVLSVRDSADTMTVLQFFASNGNGGLVDTIDWISFADGMQWGIFEIVALATRPRNAISDEADLILGAGGDDIFDAAGGDDRMWGGAGNDKLSGGAGNDQLFGGTGNDQLFGGAGDDKIRGEDGADTLHGGDGNDDLFGGDGPDASVGDVLFGDAGDDWLTGSAGNDVLVGGSGNDVLRGGAGVDTYRFGRGWGTDSIDDYTRGEESSASILEFDDTLTTADIIIERESADTFWVRSTDGDGALLLRRDDIEEIRFADGTSWNWKELILAMDTVTGTAGDDVLTPPGNYEEFMYYGAIFRGLGGNDRIEGGQYGDTLDGGTGADTMLGHGGDDTYVVDNTADVVTELSNEGNDTVISSVTYTLSNNVEALVLTGTLAIDGTGNTRDNSLRGNDANNVLNGGGGGDYMAGGLGDDTYVVDNANDWIEEYAGEGIDLVRSSISYSLQDTELENLTLTGSSGLTGTGNAMDNVLTGNSGANTLYGNEGNDRLDGGAGADSLRGGLGDDTYFVDNASDSVVELAGEGNDFVNSTVTHTLAANVENLRLTGTGAINGTGNALDNVIYAGSGNNTLDGLGGVDTVSYLYAASAVTVSLASSSAQVTGGSGSDTLRNVENLTGGNFNDTLTGNAGANVLDGGAGADKLIGGAGNDTYVLGRGYGADQITENDTTAGNQDAVLFGGNVSADQLWFSQSGNNLDVSIIGTGDKFTLNNWYLGNQYHVEQFRLANGEILQDTQVANLVQAMAAFAPPASGQTTLPANYASTLQPVIAANWH</sequence>
<evidence type="ECO:0000256" key="6">
    <source>
        <dbReference type="ARBA" id="ARBA00022656"/>
    </source>
</evidence>
<dbReference type="GO" id="GO:0090729">
    <property type="term" value="F:toxin activity"/>
    <property type="evidence" value="ECO:0007669"/>
    <property type="project" value="UniProtKB-KW"/>
</dbReference>
<gene>
    <name evidence="13" type="ORF">C7419_1131</name>
</gene>
<dbReference type="GO" id="GO:0031640">
    <property type="term" value="P:killing of cells of another organism"/>
    <property type="evidence" value="ECO:0007669"/>
    <property type="project" value="UniProtKB-KW"/>
</dbReference>
<feature type="region of interest" description="Disordered" evidence="11">
    <location>
        <begin position="2976"/>
        <end position="2996"/>
    </location>
</feature>
<dbReference type="InterPro" id="IPR023346">
    <property type="entry name" value="Lysozyme-like_dom_sf"/>
</dbReference>
<evidence type="ECO:0000256" key="5">
    <source>
        <dbReference type="ARBA" id="ARBA00022638"/>
    </source>
</evidence>
<feature type="domain" description="Haemolysin-type calcium binding-related" evidence="12">
    <location>
        <begin position="1499"/>
        <end position="1536"/>
    </location>
</feature>
<dbReference type="PANTHER" id="PTHR38340">
    <property type="entry name" value="S-LAYER PROTEIN"/>
    <property type="match status" value="1"/>
</dbReference>
<keyword evidence="3" id="KW-0964">Secreted</keyword>
<evidence type="ECO:0000256" key="2">
    <source>
        <dbReference type="ARBA" id="ARBA00004613"/>
    </source>
</evidence>
<dbReference type="InterPro" id="IPR010566">
    <property type="entry name" value="Haemolys_ca-bd"/>
</dbReference>
<dbReference type="Pfam" id="PF06594">
    <property type="entry name" value="HCBP_related"/>
    <property type="match status" value="5"/>
</dbReference>
<evidence type="ECO:0000259" key="12">
    <source>
        <dbReference type="Pfam" id="PF06594"/>
    </source>
</evidence>
<protein>
    <submittedName>
        <fullName evidence="13">Ca2+-binding RTX toxin-like protein</fullName>
    </submittedName>
</protein>
<dbReference type="PANTHER" id="PTHR38340:SF1">
    <property type="entry name" value="S-LAYER PROTEIN"/>
    <property type="match status" value="1"/>
</dbReference>
<accession>A0A316F344</accession>
<dbReference type="Gene3D" id="1.10.530.40">
    <property type="match status" value="1"/>
</dbReference>
<dbReference type="PROSITE" id="PS00330">
    <property type="entry name" value="HEMOLYSIN_CALCIUM"/>
    <property type="match status" value="27"/>
</dbReference>